<dbReference type="GO" id="GO:0005886">
    <property type="term" value="C:plasma membrane"/>
    <property type="evidence" value="ECO:0007669"/>
    <property type="project" value="UniProtKB-SubCell"/>
</dbReference>
<sequence length="518" mass="56523">MSAPRTQLKGSLGFQLLSRSLLVVAVLLVFIGLFQYVLMRKFTYENKASALRSQILSLPPDIWRDRQGHGAGGVDRAAKSGFGLGAGIPKDADDTDDWRNGESGQTDASSEMRGRYYVPDATVALIGTDLSFTTLSEWTDQAEPPRLSDETYQAAMNGGEGEPQGADYRIVKDAEGREQLVVLRSLGKDGQGSGVIQISTGTEELKKTLNGQLLMFGGLSLLALFAGLLTLLPVLRRTLTPLSELVDKVERIDAGNLDEQFPAIAKPVEIGRLSASFNGMLARLNDAFETEKEAKEHMRQFVADASHELRTPLTSIHGFLEVLLRGASNNPEQLERALRSMHGESERLRKLVGDLLTLAKLDQRGGVHAVRGNLTDTLREMEPQLRMLAGAREVEFALQEGMYCLYDPDKIKQVVLNLFHNAVQHTDADEGEITLSIRRLDGRVHLDVGDNGSGIDAAHLPYVFDRFYRSDSSRTRKYGGAGLGLSISKSIVDALGGGITVTSEPGLGTTFTIRLLEA</sequence>
<keyword evidence="7 15" id="KW-0812">Transmembrane</keyword>
<dbReference type="FunFam" id="1.10.287.130:FF:000001">
    <property type="entry name" value="Two-component sensor histidine kinase"/>
    <property type="match status" value="1"/>
</dbReference>
<evidence type="ECO:0000256" key="2">
    <source>
        <dbReference type="ARBA" id="ARBA00004651"/>
    </source>
</evidence>
<dbReference type="InterPro" id="IPR005467">
    <property type="entry name" value="His_kinase_dom"/>
</dbReference>
<name>A0A9X4KDR1_9BACL</name>
<dbReference type="AlphaFoldDB" id="A0A9X4KDR1"/>
<dbReference type="Gene3D" id="1.10.287.130">
    <property type="match status" value="1"/>
</dbReference>
<dbReference type="SUPFAM" id="SSF47384">
    <property type="entry name" value="Homodimeric domain of signal transducing histidine kinase"/>
    <property type="match status" value="1"/>
</dbReference>
<evidence type="ECO:0000256" key="15">
    <source>
        <dbReference type="SAM" id="Phobius"/>
    </source>
</evidence>
<dbReference type="Pfam" id="PF02518">
    <property type="entry name" value="HATPase_c"/>
    <property type="match status" value="1"/>
</dbReference>
<dbReference type="CDD" id="cd00082">
    <property type="entry name" value="HisKA"/>
    <property type="match status" value="1"/>
</dbReference>
<evidence type="ECO:0000256" key="10">
    <source>
        <dbReference type="ARBA" id="ARBA00022840"/>
    </source>
</evidence>
<organism evidence="18 19">
    <name type="scientific">Cohnella ginsengisoli</name>
    <dbReference type="NCBI Taxonomy" id="425004"/>
    <lineage>
        <taxon>Bacteria</taxon>
        <taxon>Bacillati</taxon>
        <taxon>Bacillota</taxon>
        <taxon>Bacilli</taxon>
        <taxon>Bacillales</taxon>
        <taxon>Paenibacillaceae</taxon>
        <taxon>Cohnella</taxon>
    </lineage>
</organism>
<dbReference type="InterPro" id="IPR003661">
    <property type="entry name" value="HisK_dim/P_dom"/>
</dbReference>
<comment type="caution">
    <text evidence="18">The sequence shown here is derived from an EMBL/GenBank/DDBJ whole genome shotgun (WGS) entry which is preliminary data.</text>
</comment>
<dbReference type="SMART" id="SM00387">
    <property type="entry name" value="HATPase_c"/>
    <property type="match status" value="1"/>
</dbReference>
<keyword evidence="4" id="KW-1003">Cell membrane</keyword>
<feature type="transmembrane region" description="Helical" evidence="15">
    <location>
        <begin position="213"/>
        <end position="235"/>
    </location>
</feature>
<dbReference type="EC" id="2.7.13.3" evidence="3"/>
<evidence type="ECO:0000256" key="11">
    <source>
        <dbReference type="ARBA" id="ARBA00022989"/>
    </source>
</evidence>
<keyword evidence="19" id="KW-1185">Reference proteome</keyword>
<dbReference type="PROSITE" id="PS50885">
    <property type="entry name" value="HAMP"/>
    <property type="match status" value="1"/>
</dbReference>
<feature type="region of interest" description="Disordered" evidence="14">
    <location>
        <begin position="67"/>
        <end position="111"/>
    </location>
</feature>
<dbReference type="PANTHER" id="PTHR45436">
    <property type="entry name" value="SENSOR HISTIDINE KINASE YKOH"/>
    <property type="match status" value="1"/>
</dbReference>
<dbReference type="PANTHER" id="PTHR45436:SF5">
    <property type="entry name" value="SENSOR HISTIDINE KINASE TRCS"/>
    <property type="match status" value="1"/>
</dbReference>
<dbReference type="FunFam" id="3.30.565.10:FF:000006">
    <property type="entry name" value="Sensor histidine kinase WalK"/>
    <property type="match status" value="1"/>
</dbReference>
<dbReference type="InterPro" id="IPR003660">
    <property type="entry name" value="HAMP_dom"/>
</dbReference>
<dbReference type="Pfam" id="PF00672">
    <property type="entry name" value="HAMP"/>
    <property type="match status" value="1"/>
</dbReference>
<dbReference type="Gene3D" id="3.30.565.10">
    <property type="entry name" value="Histidine kinase-like ATPase, C-terminal domain"/>
    <property type="match status" value="1"/>
</dbReference>
<comment type="catalytic activity">
    <reaction evidence="1">
        <text>ATP + protein L-histidine = ADP + protein N-phospho-L-histidine.</text>
        <dbReference type="EC" id="2.7.13.3"/>
    </reaction>
</comment>
<dbReference type="CDD" id="cd00075">
    <property type="entry name" value="HATPase"/>
    <property type="match status" value="1"/>
</dbReference>
<dbReference type="GO" id="GO:0000155">
    <property type="term" value="F:phosphorelay sensor kinase activity"/>
    <property type="evidence" value="ECO:0007669"/>
    <property type="project" value="InterPro"/>
</dbReference>
<evidence type="ECO:0000313" key="19">
    <source>
        <dbReference type="Proteomes" id="UP001153387"/>
    </source>
</evidence>
<evidence type="ECO:0000256" key="7">
    <source>
        <dbReference type="ARBA" id="ARBA00022692"/>
    </source>
</evidence>
<accession>A0A9X4KDR1</accession>
<evidence type="ECO:0000256" key="12">
    <source>
        <dbReference type="ARBA" id="ARBA00023012"/>
    </source>
</evidence>
<evidence type="ECO:0000259" key="17">
    <source>
        <dbReference type="PROSITE" id="PS50885"/>
    </source>
</evidence>
<dbReference type="RefSeq" id="WP_277564013.1">
    <property type="nucleotide sequence ID" value="NZ_JAPDHZ010000002.1"/>
</dbReference>
<evidence type="ECO:0000259" key="16">
    <source>
        <dbReference type="PROSITE" id="PS50109"/>
    </source>
</evidence>
<gene>
    <name evidence="18" type="ORF">OMP38_04240</name>
</gene>
<dbReference type="SUPFAM" id="SSF55874">
    <property type="entry name" value="ATPase domain of HSP90 chaperone/DNA topoisomerase II/histidine kinase"/>
    <property type="match status" value="1"/>
</dbReference>
<dbReference type="InterPro" id="IPR003594">
    <property type="entry name" value="HATPase_dom"/>
</dbReference>
<dbReference type="SMART" id="SM00388">
    <property type="entry name" value="HisKA"/>
    <property type="match status" value="1"/>
</dbReference>
<dbReference type="InterPro" id="IPR036890">
    <property type="entry name" value="HATPase_C_sf"/>
</dbReference>
<evidence type="ECO:0000256" key="4">
    <source>
        <dbReference type="ARBA" id="ARBA00022475"/>
    </source>
</evidence>
<reference evidence="18 19" key="1">
    <citation type="submission" date="2022-10" db="EMBL/GenBank/DDBJ databases">
        <title>Comparative genomic analysis of Cohnella hashimotonis sp. nov., isolated from the International Space Station.</title>
        <authorList>
            <person name="Simpson A."/>
            <person name="Venkateswaran K."/>
        </authorList>
    </citation>
    <scope>NUCLEOTIDE SEQUENCE [LARGE SCALE GENOMIC DNA]</scope>
    <source>
        <strain evidence="18 19">DSM 18997</strain>
    </source>
</reference>
<dbReference type="CDD" id="cd06225">
    <property type="entry name" value="HAMP"/>
    <property type="match status" value="1"/>
</dbReference>
<evidence type="ECO:0000256" key="1">
    <source>
        <dbReference type="ARBA" id="ARBA00000085"/>
    </source>
</evidence>
<evidence type="ECO:0000256" key="14">
    <source>
        <dbReference type="SAM" id="MobiDB-lite"/>
    </source>
</evidence>
<evidence type="ECO:0000256" key="8">
    <source>
        <dbReference type="ARBA" id="ARBA00022741"/>
    </source>
</evidence>
<dbReference type="SMART" id="SM00304">
    <property type="entry name" value="HAMP"/>
    <property type="match status" value="1"/>
</dbReference>
<dbReference type="Gene3D" id="6.10.340.10">
    <property type="match status" value="1"/>
</dbReference>
<dbReference type="Proteomes" id="UP001153387">
    <property type="component" value="Unassembled WGS sequence"/>
</dbReference>
<evidence type="ECO:0000313" key="18">
    <source>
        <dbReference type="EMBL" id="MDG0790148.1"/>
    </source>
</evidence>
<keyword evidence="12" id="KW-0902">Two-component regulatory system</keyword>
<comment type="subcellular location">
    <subcellularLocation>
        <location evidence="2">Cell membrane</location>
        <topology evidence="2">Multi-pass membrane protein</topology>
    </subcellularLocation>
</comment>
<feature type="domain" description="HAMP" evidence="17">
    <location>
        <begin position="236"/>
        <end position="289"/>
    </location>
</feature>
<keyword evidence="5" id="KW-0597">Phosphoprotein</keyword>
<keyword evidence="8" id="KW-0547">Nucleotide-binding</keyword>
<evidence type="ECO:0000256" key="5">
    <source>
        <dbReference type="ARBA" id="ARBA00022553"/>
    </source>
</evidence>
<dbReference type="PROSITE" id="PS50109">
    <property type="entry name" value="HIS_KIN"/>
    <property type="match status" value="1"/>
</dbReference>
<dbReference type="GO" id="GO:0005524">
    <property type="term" value="F:ATP binding"/>
    <property type="evidence" value="ECO:0007669"/>
    <property type="project" value="UniProtKB-KW"/>
</dbReference>
<evidence type="ECO:0000256" key="6">
    <source>
        <dbReference type="ARBA" id="ARBA00022679"/>
    </source>
</evidence>
<keyword evidence="13 15" id="KW-0472">Membrane</keyword>
<dbReference type="Pfam" id="PF00512">
    <property type="entry name" value="HisKA"/>
    <property type="match status" value="1"/>
</dbReference>
<evidence type="ECO:0000256" key="9">
    <source>
        <dbReference type="ARBA" id="ARBA00022777"/>
    </source>
</evidence>
<dbReference type="SUPFAM" id="SSF158472">
    <property type="entry name" value="HAMP domain-like"/>
    <property type="match status" value="1"/>
</dbReference>
<protein>
    <recommendedName>
        <fullName evidence="3">histidine kinase</fullName>
        <ecNumber evidence="3">2.7.13.3</ecNumber>
    </recommendedName>
</protein>
<dbReference type="EMBL" id="JAPDHZ010000002">
    <property type="protein sequence ID" value="MDG0790148.1"/>
    <property type="molecule type" value="Genomic_DNA"/>
</dbReference>
<dbReference type="InterPro" id="IPR036097">
    <property type="entry name" value="HisK_dim/P_sf"/>
</dbReference>
<dbReference type="PRINTS" id="PR00344">
    <property type="entry name" value="BCTRLSENSOR"/>
</dbReference>
<evidence type="ECO:0000256" key="3">
    <source>
        <dbReference type="ARBA" id="ARBA00012438"/>
    </source>
</evidence>
<feature type="transmembrane region" description="Helical" evidence="15">
    <location>
        <begin position="20"/>
        <end position="39"/>
    </location>
</feature>
<evidence type="ECO:0000256" key="13">
    <source>
        <dbReference type="ARBA" id="ARBA00023136"/>
    </source>
</evidence>
<keyword evidence="10" id="KW-0067">ATP-binding</keyword>
<feature type="domain" description="Histidine kinase" evidence="16">
    <location>
        <begin position="304"/>
        <end position="518"/>
    </location>
</feature>
<dbReference type="InterPro" id="IPR050428">
    <property type="entry name" value="TCS_sensor_his_kinase"/>
</dbReference>
<keyword evidence="11 15" id="KW-1133">Transmembrane helix</keyword>
<dbReference type="InterPro" id="IPR004358">
    <property type="entry name" value="Sig_transdc_His_kin-like_C"/>
</dbReference>
<proteinExistence type="predicted"/>
<keyword evidence="9 18" id="KW-0418">Kinase</keyword>
<keyword evidence="6" id="KW-0808">Transferase</keyword>